<keyword evidence="13 22" id="KW-0067">ATP-binding</keyword>
<feature type="active site" description="Proton acceptor" evidence="20">
    <location>
        <position position="90"/>
    </location>
</feature>
<keyword evidence="11 22" id="KW-0547">Nucleotide-binding</keyword>
<dbReference type="Gene3D" id="1.10.287.3610">
    <property type="match status" value="1"/>
</dbReference>
<feature type="transmembrane region" description="Helical" evidence="24">
    <location>
        <begin position="117"/>
        <end position="136"/>
    </location>
</feature>
<evidence type="ECO:0000256" key="9">
    <source>
        <dbReference type="ARBA" id="ARBA00022692"/>
    </source>
</evidence>
<evidence type="ECO:0000313" key="25">
    <source>
        <dbReference type="EMBL" id="GBL47434.1"/>
    </source>
</evidence>
<dbReference type="CDD" id="cd14264">
    <property type="entry name" value="DAGK_IM"/>
    <property type="match status" value="1"/>
</dbReference>
<feature type="binding site" evidence="23">
    <location>
        <position position="97"/>
    </location>
    <ligand>
        <name>a divalent metal cation</name>
        <dbReference type="ChEBI" id="CHEBI:60240"/>
    </ligand>
</feature>
<evidence type="ECO:0000256" key="22">
    <source>
        <dbReference type="PIRSR" id="PIRSR600829-3"/>
    </source>
</evidence>
<dbReference type="PANTHER" id="PTHR34299">
    <property type="entry name" value="DIACYLGLYCEROL KINASE"/>
    <property type="match status" value="1"/>
</dbReference>
<dbReference type="GO" id="GO:0004143">
    <property type="term" value="F:ATP-dependent diacylglycerol kinase activity"/>
    <property type="evidence" value="ECO:0007669"/>
    <property type="project" value="UniProtKB-EC"/>
</dbReference>
<dbReference type="AlphaFoldDB" id="A0A401JHI9"/>
<evidence type="ECO:0000256" key="4">
    <source>
        <dbReference type="ARBA" id="ARBA00017575"/>
    </source>
</evidence>
<feature type="binding site" evidence="21">
    <location>
        <position position="90"/>
    </location>
    <ligand>
        <name>substrate</name>
    </ligand>
</feature>
<name>A0A401JHI9_9PROT</name>
<dbReference type="EC" id="2.7.1.107" evidence="3 24"/>
<comment type="cofactor">
    <cofactor evidence="23">
        <name>Mg(2+)</name>
        <dbReference type="ChEBI" id="CHEBI:18420"/>
    </cofactor>
    <text evidence="23">Mn(2+), Zn(2+), Cd(2+) and Co(2+) support activity to lesser extents.</text>
</comment>
<keyword evidence="26" id="KW-1185">Reference proteome</keyword>
<feature type="binding site" evidence="21">
    <location>
        <begin position="51"/>
        <end position="55"/>
    </location>
    <ligand>
        <name>substrate</name>
    </ligand>
</feature>
<evidence type="ECO:0000256" key="13">
    <source>
        <dbReference type="ARBA" id="ARBA00022840"/>
    </source>
</evidence>
<comment type="function">
    <text evidence="24">Catalyzes the ATP-dependent phosphorylation of sn-l,2-diacylglycerol (DAG) to phosphatidic acid. Involved in the recycling of diacylglycerol produced as a by-product during membrane-derived oligosaccharide (MDO) biosynthesis.</text>
</comment>
<keyword evidence="6" id="KW-0444">Lipid biosynthesis</keyword>
<dbReference type="GO" id="GO:0006654">
    <property type="term" value="P:phosphatidic acid biosynthetic process"/>
    <property type="evidence" value="ECO:0007669"/>
    <property type="project" value="InterPro"/>
</dbReference>
<evidence type="ECO:0000313" key="26">
    <source>
        <dbReference type="Proteomes" id="UP000286806"/>
    </source>
</evidence>
<evidence type="ECO:0000256" key="18">
    <source>
        <dbReference type="ARBA" id="ARBA00023209"/>
    </source>
</evidence>
<dbReference type="GO" id="GO:0005886">
    <property type="term" value="C:plasma membrane"/>
    <property type="evidence" value="ECO:0007669"/>
    <property type="project" value="UniProtKB-SubCell"/>
</dbReference>
<comment type="caution">
    <text evidence="25">The sequence shown here is derived from an EMBL/GenBank/DDBJ whole genome shotgun (WGS) entry which is preliminary data.</text>
</comment>
<proteinExistence type="inferred from homology"/>
<dbReference type="EMBL" id="BGOW01000044">
    <property type="protein sequence ID" value="GBL47434.1"/>
    <property type="molecule type" value="Genomic_DNA"/>
</dbReference>
<evidence type="ECO:0000256" key="14">
    <source>
        <dbReference type="ARBA" id="ARBA00022842"/>
    </source>
</evidence>
<feature type="binding site" evidence="22">
    <location>
        <position position="49"/>
    </location>
    <ligand>
        <name>ATP</name>
        <dbReference type="ChEBI" id="CHEBI:30616"/>
    </ligand>
</feature>
<feature type="binding site" evidence="22">
    <location>
        <begin position="106"/>
        <end position="108"/>
    </location>
    <ligand>
        <name>ATP</name>
        <dbReference type="ChEBI" id="CHEBI:30616"/>
    </ligand>
</feature>
<sequence>MSTFSLGWRFLFEAGSMQESPFKGKTGVKRVFNAFFYSLDGLKAAIKHEDAFRQEMLLAIILIPLALYLEPGAIGRALMIASVLLVLIVELLNSAVEAAVDRISLENHHLIKRAKDMGSAAVLIALINVAVIWLLVLTQ</sequence>
<keyword evidence="17 24" id="KW-0472">Membrane</keyword>
<dbReference type="Proteomes" id="UP000286806">
    <property type="component" value="Unassembled WGS sequence"/>
</dbReference>
<dbReference type="PANTHER" id="PTHR34299:SF1">
    <property type="entry name" value="DIACYLGLYCEROL KINASE"/>
    <property type="match status" value="1"/>
</dbReference>
<keyword evidence="10 23" id="KW-0479">Metal-binding</keyword>
<dbReference type="GO" id="GO:0005524">
    <property type="term" value="F:ATP binding"/>
    <property type="evidence" value="ECO:0007669"/>
    <property type="project" value="UniProtKB-KW"/>
</dbReference>
<evidence type="ECO:0000256" key="24">
    <source>
        <dbReference type="RuleBase" id="RU363065"/>
    </source>
</evidence>
<keyword evidence="12 24" id="KW-0418">Kinase</keyword>
<organism evidence="25 26">
    <name type="scientific">Sulfuriferula multivorans</name>
    <dbReference type="NCBI Taxonomy" id="1559896"/>
    <lineage>
        <taxon>Bacteria</taxon>
        <taxon>Pseudomonadati</taxon>
        <taxon>Pseudomonadota</taxon>
        <taxon>Betaproteobacteria</taxon>
        <taxon>Nitrosomonadales</taxon>
        <taxon>Sulfuricellaceae</taxon>
        <taxon>Sulfuriferula</taxon>
    </lineage>
</organism>
<feature type="binding site" evidence="22">
    <location>
        <position position="30"/>
    </location>
    <ligand>
        <name>ATP</name>
        <dbReference type="ChEBI" id="CHEBI:30616"/>
    </ligand>
</feature>
<feature type="transmembrane region" description="Helical" evidence="24">
    <location>
        <begin position="75"/>
        <end position="96"/>
    </location>
</feature>
<keyword evidence="5" id="KW-1003">Cell membrane</keyword>
<evidence type="ECO:0000256" key="8">
    <source>
        <dbReference type="ARBA" id="ARBA00022679"/>
    </source>
</evidence>
<evidence type="ECO:0000256" key="21">
    <source>
        <dbReference type="PIRSR" id="PIRSR600829-2"/>
    </source>
</evidence>
<evidence type="ECO:0000256" key="16">
    <source>
        <dbReference type="ARBA" id="ARBA00023098"/>
    </source>
</evidence>
<keyword evidence="9 24" id="KW-0812">Transmembrane</keyword>
<comment type="similarity">
    <text evidence="2 24">Belongs to the bacterial diacylglycerol kinase family.</text>
</comment>
<keyword evidence="14 23" id="KW-0460">Magnesium</keyword>
<dbReference type="InterPro" id="IPR000829">
    <property type="entry name" value="DAGK"/>
</dbReference>
<reference evidence="25 26" key="1">
    <citation type="journal article" date="2019" name="Front. Microbiol.">
        <title>Genomes of Neutrophilic Sulfur-Oxidizing Chemolithoautotrophs Representing 9 Proteobacterial Species From 8 Genera.</title>
        <authorList>
            <person name="Watanabe T."/>
            <person name="Kojima H."/>
            <person name="Umezawa K."/>
            <person name="Hori C."/>
            <person name="Takasuka T.E."/>
            <person name="Kato Y."/>
            <person name="Fukui M."/>
        </authorList>
    </citation>
    <scope>NUCLEOTIDE SEQUENCE [LARGE SCALE GENOMIC DNA]</scope>
    <source>
        <strain evidence="25 26">TTN</strain>
    </source>
</reference>
<keyword evidence="8 24" id="KW-0808">Transferase</keyword>
<evidence type="ECO:0000256" key="11">
    <source>
        <dbReference type="ARBA" id="ARBA00022741"/>
    </source>
</evidence>
<gene>
    <name evidence="25" type="ORF">SFMTTN_3273</name>
</gene>
<feature type="binding site" evidence="23">
    <location>
        <position position="49"/>
    </location>
    <ligand>
        <name>a divalent metal cation</name>
        <dbReference type="ChEBI" id="CHEBI:60240"/>
    </ligand>
</feature>
<evidence type="ECO:0000256" key="7">
    <source>
        <dbReference type="ARBA" id="ARBA00022519"/>
    </source>
</evidence>
<feature type="binding site" evidence="21">
    <location>
        <position position="119"/>
    </location>
    <ligand>
        <name>substrate</name>
    </ligand>
</feature>
<feature type="binding site" evidence="21">
    <location>
        <position position="76"/>
    </location>
    <ligand>
        <name>substrate</name>
    </ligand>
</feature>
<feature type="binding site" evidence="22">
    <location>
        <position position="37"/>
    </location>
    <ligand>
        <name>ATP</name>
        <dbReference type="ChEBI" id="CHEBI:30616"/>
    </ligand>
</feature>
<evidence type="ECO:0000256" key="15">
    <source>
        <dbReference type="ARBA" id="ARBA00022989"/>
    </source>
</evidence>
<dbReference type="InterPro" id="IPR033718">
    <property type="entry name" value="DAGK_prok"/>
</dbReference>
<evidence type="ECO:0000256" key="1">
    <source>
        <dbReference type="ARBA" id="ARBA00004429"/>
    </source>
</evidence>
<evidence type="ECO:0000256" key="10">
    <source>
        <dbReference type="ARBA" id="ARBA00022723"/>
    </source>
</evidence>
<dbReference type="Pfam" id="PF01219">
    <property type="entry name" value="DAGK_prokar"/>
    <property type="match status" value="1"/>
</dbReference>
<feature type="transmembrane region" description="Helical" evidence="24">
    <location>
        <begin position="51"/>
        <end position="69"/>
    </location>
</feature>
<dbReference type="InterPro" id="IPR036945">
    <property type="entry name" value="DAGK_sf"/>
</dbReference>
<keyword evidence="16 24" id="KW-0443">Lipid metabolism</keyword>
<keyword evidence="7 24" id="KW-0997">Cell inner membrane</keyword>
<keyword evidence="15 24" id="KW-1133">Transmembrane helix</keyword>
<feature type="binding site" evidence="22">
    <location>
        <begin position="115"/>
        <end position="116"/>
    </location>
    <ligand>
        <name>ATP</name>
        <dbReference type="ChEBI" id="CHEBI:30616"/>
    </ligand>
</feature>
<comment type="catalytic activity">
    <reaction evidence="24">
        <text>a 1,2-diacyl-sn-glycerol + ATP = a 1,2-diacyl-sn-glycero-3-phosphate + ADP + H(+)</text>
        <dbReference type="Rhea" id="RHEA:10272"/>
        <dbReference type="ChEBI" id="CHEBI:15378"/>
        <dbReference type="ChEBI" id="CHEBI:17815"/>
        <dbReference type="ChEBI" id="CHEBI:30616"/>
        <dbReference type="ChEBI" id="CHEBI:58608"/>
        <dbReference type="ChEBI" id="CHEBI:456216"/>
        <dbReference type="EC" id="2.7.1.107"/>
    </reaction>
</comment>
<evidence type="ECO:0000256" key="23">
    <source>
        <dbReference type="PIRSR" id="PIRSR600829-4"/>
    </source>
</evidence>
<evidence type="ECO:0000256" key="19">
    <source>
        <dbReference type="ARBA" id="ARBA00023264"/>
    </source>
</evidence>
<dbReference type="GO" id="GO:0046872">
    <property type="term" value="F:metal ion binding"/>
    <property type="evidence" value="ECO:0007669"/>
    <property type="project" value="UniProtKB-KW"/>
</dbReference>
<dbReference type="PROSITE" id="PS01069">
    <property type="entry name" value="DAGK_PROKAR"/>
    <property type="match status" value="1"/>
</dbReference>
<evidence type="ECO:0000256" key="17">
    <source>
        <dbReference type="ARBA" id="ARBA00023136"/>
    </source>
</evidence>
<accession>A0A401JHI9</accession>
<evidence type="ECO:0000256" key="5">
    <source>
        <dbReference type="ARBA" id="ARBA00022475"/>
    </source>
</evidence>
<keyword evidence="19 24" id="KW-1208">Phospholipid metabolism</keyword>
<protein>
    <recommendedName>
        <fullName evidence="4 24">Diacylglycerol kinase</fullName>
        <ecNumber evidence="3 24">2.7.1.107</ecNumber>
    </recommendedName>
</protein>
<feature type="binding site" evidence="22">
    <location>
        <position position="97"/>
    </location>
    <ligand>
        <name>ATP</name>
        <dbReference type="ChEBI" id="CHEBI:30616"/>
    </ligand>
</feature>
<evidence type="ECO:0000256" key="20">
    <source>
        <dbReference type="PIRSR" id="PIRSR600829-1"/>
    </source>
</evidence>
<evidence type="ECO:0000256" key="6">
    <source>
        <dbReference type="ARBA" id="ARBA00022516"/>
    </source>
</evidence>
<evidence type="ECO:0000256" key="3">
    <source>
        <dbReference type="ARBA" id="ARBA00012133"/>
    </source>
</evidence>
<keyword evidence="18" id="KW-0594">Phospholipid biosynthesis</keyword>
<evidence type="ECO:0000256" key="12">
    <source>
        <dbReference type="ARBA" id="ARBA00022777"/>
    </source>
</evidence>
<comment type="subcellular location">
    <subcellularLocation>
        <location evidence="1 24">Cell inner membrane</location>
        <topology evidence="1 24">Multi-pass membrane protein</topology>
    </subcellularLocation>
</comment>
<evidence type="ECO:0000256" key="2">
    <source>
        <dbReference type="ARBA" id="ARBA00005967"/>
    </source>
</evidence>
<feature type="binding site" evidence="21">
    <location>
        <position position="30"/>
    </location>
    <ligand>
        <name>substrate</name>
    </ligand>
</feature>